<feature type="region of interest" description="Disordered" evidence="1">
    <location>
        <begin position="1"/>
        <end position="23"/>
    </location>
</feature>
<feature type="compositionally biased region" description="Low complexity" evidence="1">
    <location>
        <begin position="9"/>
        <end position="20"/>
    </location>
</feature>
<organism evidence="2 3">
    <name type="scientific">Armillaria solidipes</name>
    <dbReference type="NCBI Taxonomy" id="1076256"/>
    <lineage>
        <taxon>Eukaryota</taxon>
        <taxon>Fungi</taxon>
        <taxon>Dikarya</taxon>
        <taxon>Basidiomycota</taxon>
        <taxon>Agaricomycotina</taxon>
        <taxon>Agaricomycetes</taxon>
        <taxon>Agaricomycetidae</taxon>
        <taxon>Agaricales</taxon>
        <taxon>Marasmiineae</taxon>
        <taxon>Physalacriaceae</taxon>
        <taxon>Armillaria</taxon>
    </lineage>
</organism>
<sequence length="135" mass="14759">MSGAPRVPSSQSNSSGGTCSEYELDGHSNSLEENFIVPHTRIDSEHVFGKGQVDEAGHAAKSAAATGYPEWVMTKKGLYKIHTEERRHGACWAADRRVVLHFRMTMISGSQRNFALMPAPAIGSIEFGDRQPSKI</sequence>
<dbReference type="AlphaFoldDB" id="A0A2H3BWX5"/>
<name>A0A2H3BWX5_9AGAR</name>
<proteinExistence type="predicted"/>
<gene>
    <name evidence="2" type="ORF">ARMSODRAFT_999836</name>
</gene>
<evidence type="ECO:0000313" key="2">
    <source>
        <dbReference type="EMBL" id="PBK75325.1"/>
    </source>
</evidence>
<dbReference type="STRING" id="1076256.A0A2H3BWX5"/>
<accession>A0A2H3BWX5</accession>
<evidence type="ECO:0000256" key="1">
    <source>
        <dbReference type="SAM" id="MobiDB-lite"/>
    </source>
</evidence>
<evidence type="ECO:0000313" key="3">
    <source>
        <dbReference type="Proteomes" id="UP000218334"/>
    </source>
</evidence>
<dbReference type="EMBL" id="KZ293417">
    <property type="protein sequence ID" value="PBK75325.1"/>
    <property type="molecule type" value="Genomic_DNA"/>
</dbReference>
<keyword evidence="3" id="KW-1185">Reference proteome</keyword>
<reference evidence="3" key="1">
    <citation type="journal article" date="2017" name="Nat. Ecol. Evol.">
        <title>Genome expansion and lineage-specific genetic innovations in the forest pathogenic fungi Armillaria.</title>
        <authorList>
            <person name="Sipos G."/>
            <person name="Prasanna A.N."/>
            <person name="Walter M.C."/>
            <person name="O'Connor E."/>
            <person name="Balint B."/>
            <person name="Krizsan K."/>
            <person name="Kiss B."/>
            <person name="Hess J."/>
            <person name="Varga T."/>
            <person name="Slot J."/>
            <person name="Riley R."/>
            <person name="Boka B."/>
            <person name="Rigling D."/>
            <person name="Barry K."/>
            <person name="Lee J."/>
            <person name="Mihaltcheva S."/>
            <person name="LaButti K."/>
            <person name="Lipzen A."/>
            <person name="Waldron R."/>
            <person name="Moloney N.M."/>
            <person name="Sperisen C."/>
            <person name="Kredics L."/>
            <person name="Vagvoelgyi C."/>
            <person name="Patrignani A."/>
            <person name="Fitzpatrick D."/>
            <person name="Nagy I."/>
            <person name="Doyle S."/>
            <person name="Anderson J.B."/>
            <person name="Grigoriev I.V."/>
            <person name="Gueldener U."/>
            <person name="Muensterkoetter M."/>
            <person name="Nagy L.G."/>
        </authorList>
    </citation>
    <scope>NUCLEOTIDE SEQUENCE [LARGE SCALE GENOMIC DNA]</scope>
    <source>
        <strain evidence="3">28-4</strain>
    </source>
</reference>
<protein>
    <submittedName>
        <fullName evidence="2">Uncharacterized protein</fullName>
    </submittedName>
</protein>
<dbReference type="Proteomes" id="UP000218334">
    <property type="component" value="Unassembled WGS sequence"/>
</dbReference>